<evidence type="ECO:0000256" key="2">
    <source>
        <dbReference type="ARBA" id="ARBA00022679"/>
    </source>
</evidence>
<reference evidence="4 5" key="1">
    <citation type="submission" date="2019-02" db="EMBL/GenBank/DDBJ databases">
        <title>Deep-cultivation of Planctomycetes and their phenomic and genomic characterization uncovers novel biology.</title>
        <authorList>
            <person name="Wiegand S."/>
            <person name="Jogler M."/>
            <person name="Boedeker C."/>
            <person name="Pinto D."/>
            <person name="Vollmers J."/>
            <person name="Rivas-Marin E."/>
            <person name="Kohn T."/>
            <person name="Peeters S.H."/>
            <person name="Heuer A."/>
            <person name="Rast P."/>
            <person name="Oberbeckmann S."/>
            <person name="Bunk B."/>
            <person name="Jeske O."/>
            <person name="Meyerdierks A."/>
            <person name="Storesund J.E."/>
            <person name="Kallscheuer N."/>
            <person name="Luecker S."/>
            <person name="Lage O.M."/>
            <person name="Pohl T."/>
            <person name="Merkel B.J."/>
            <person name="Hornburger P."/>
            <person name="Mueller R.-W."/>
            <person name="Bruemmer F."/>
            <person name="Labrenz M."/>
            <person name="Spormann A.M."/>
            <person name="Op Den Camp H."/>
            <person name="Overmann J."/>
            <person name="Amann R."/>
            <person name="Jetten M.S.M."/>
            <person name="Mascher T."/>
            <person name="Medema M.H."/>
            <person name="Devos D.P."/>
            <person name="Kaster A.-K."/>
            <person name="Ovreas L."/>
            <person name="Rohde M."/>
            <person name="Galperin M.Y."/>
            <person name="Jogler C."/>
        </authorList>
    </citation>
    <scope>NUCLEOTIDE SEQUENCE [LARGE SCALE GENOMIC DNA]</scope>
    <source>
        <strain evidence="4 5">Pan54</strain>
    </source>
</reference>
<dbReference type="GO" id="GO:0032259">
    <property type="term" value="P:methylation"/>
    <property type="evidence" value="ECO:0007669"/>
    <property type="project" value="UniProtKB-KW"/>
</dbReference>
<dbReference type="CDD" id="cd02440">
    <property type="entry name" value="AdoMet_MTases"/>
    <property type="match status" value="1"/>
</dbReference>
<dbReference type="RefSeq" id="WP_146504361.1">
    <property type="nucleotide sequence ID" value="NZ_SJPG01000001.1"/>
</dbReference>
<dbReference type="AlphaFoldDB" id="A0A5C5XI84"/>
<evidence type="ECO:0000313" key="4">
    <source>
        <dbReference type="EMBL" id="TWT62514.1"/>
    </source>
</evidence>
<feature type="domain" description="Methyltransferase" evidence="3">
    <location>
        <begin position="57"/>
        <end position="154"/>
    </location>
</feature>
<dbReference type="Pfam" id="PF13649">
    <property type="entry name" value="Methyltransf_25"/>
    <property type="match status" value="1"/>
</dbReference>
<dbReference type="GO" id="GO:0008168">
    <property type="term" value="F:methyltransferase activity"/>
    <property type="evidence" value="ECO:0007669"/>
    <property type="project" value="UniProtKB-KW"/>
</dbReference>
<dbReference type="PANTHER" id="PTHR43861">
    <property type="entry name" value="TRANS-ACONITATE 2-METHYLTRANSFERASE-RELATED"/>
    <property type="match status" value="1"/>
</dbReference>
<dbReference type="InterPro" id="IPR041698">
    <property type="entry name" value="Methyltransf_25"/>
</dbReference>
<gene>
    <name evidence="4" type="primary">cmoA</name>
    <name evidence="4" type="ORF">Pan54_32560</name>
</gene>
<dbReference type="OrthoDB" id="278023at2"/>
<keyword evidence="5" id="KW-1185">Reference proteome</keyword>
<comment type="caution">
    <text evidence="4">The sequence shown here is derived from an EMBL/GenBank/DDBJ whole genome shotgun (WGS) entry which is preliminary data.</text>
</comment>
<evidence type="ECO:0000259" key="3">
    <source>
        <dbReference type="Pfam" id="PF13649"/>
    </source>
</evidence>
<evidence type="ECO:0000313" key="5">
    <source>
        <dbReference type="Proteomes" id="UP000316095"/>
    </source>
</evidence>
<name>A0A5C5XI84_9PLAN</name>
<evidence type="ECO:0000256" key="1">
    <source>
        <dbReference type="ARBA" id="ARBA00022603"/>
    </source>
</evidence>
<keyword evidence="1 4" id="KW-0489">Methyltransferase</keyword>
<dbReference type="SUPFAM" id="SSF53335">
    <property type="entry name" value="S-adenosyl-L-methionine-dependent methyltransferases"/>
    <property type="match status" value="1"/>
</dbReference>
<keyword evidence="2 4" id="KW-0808">Transferase</keyword>
<dbReference type="Proteomes" id="UP000316095">
    <property type="component" value="Unassembled WGS sequence"/>
</dbReference>
<dbReference type="PANTHER" id="PTHR43861:SF1">
    <property type="entry name" value="TRANS-ACONITATE 2-METHYLTRANSFERASE"/>
    <property type="match status" value="1"/>
</dbReference>
<organism evidence="4 5">
    <name type="scientific">Rubinisphaera italica</name>
    <dbReference type="NCBI Taxonomy" id="2527969"/>
    <lineage>
        <taxon>Bacteria</taxon>
        <taxon>Pseudomonadati</taxon>
        <taxon>Planctomycetota</taxon>
        <taxon>Planctomycetia</taxon>
        <taxon>Planctomycetales</taxon>
        <taxon>Planctomycetaceae</taxon>
        <taxon>Rubinisphaera</taxon>
    </lineage>
</organism>
<dbReference type="Gene3D" id="3.40.50.150">
    <property type="entry name" value="Vaccinia Virus protein VP39"/>
    <property type="match status" value="1"/>
</dbReference>
<dbReference type="InterPro" id="IPR029063">
    <property type="entry name" value="SAM-dependent_MTases_sf"/>
</dbReference>
<dbReference type="EMBL" id="SJPG01000001">
    <property type="protein sequence ID" value="TWT62514.1"/>
    <property type="molecule type" value="Genomic_DNA"/>
</dbReference>
<proteinExistence type="predicted"/>
<accession>A0A5C5XI84</accession>
<protein>
    <submittedName>
        <fullName evidence="4">tRNA (Cmo5U34)-methyltransferase</fullName>
        <ecNumber evidence="4">2.1.1.-</ecNumber>
    </submittedName>
</protein>
<sequence>MSAEKATVEQIRERFDHDVERFSNLETGQSATIDAPLAMDLVCSAAAACTPKATHLLDLGCGAGNYSLKLLEHLPTLDVTLVDLSQPMLDRAQERVASQTTGVVKTIQSDLRELSLEVNSCDIVLASAVLHHLRTDEEWSAVFEKIYQSLRPGGSFWIFDLVLSSSHEVHELMWQRYGEYLTGLKDDAYRQHVFDYIEYEDTPRPLVEQLELLKQVGFAEVELLHKNSCFAAFGGIKR</sequence>
<dbReference type="EC" id="2.1.1.-" evidence="4"/>